<dbReference type="Pfam" id="PF00353">
    <property type="entry name" value="HemolysinCabind"/>
    <property type="match status" value="6"/>
</dbReference>
<evidence type="ECO:0000313" key="4">
    <source>
        <dbReference type="Proteomes" id="UP000019141"/>
    </source>
</evidence>
<dbReference type="InterPro" id="IPR011049">
    <property type="entry name" value="Serralysin-like_metalloprot_C"/>
</dbReference>
<sequence length="683" mass="70010">MRYNNRHIQRSQRILGILLALILIFTFHAQAQFFPGQQIIGRGLIVSMSGDLLITGDRNDDDSGFASGAAYIFERQDNNSWQRIAKLTASDAAGGDRLGESVSIDGSRAVAGSRGDDDNGNRSGSAYVFEQQGDGSWQQVAKLTAADAAADDEFGSSVAVSGDRIAVGALGDDDNGFASGSVYIFERQGNGSWQEVAKLIASDGAEFDVLGVSVFLRGDRLVIGAPHTAGGALGSAYVFERQGDGSWQEVAKFNASDGQPSDLFGTNVSLDNDRIVIGAPGLPSANLLGSAYIFERQGDGSWQQVAILNAPGGAPANLFGVGVSVSGDRVVAGEPGNDDQGTSAGAAHVFARQSDGSWPRVNRLIAFDAMSSDSFGVSVTISGDNIAVGSPRLNDPDTVYLFSPTITLLPPPCDCDNATHAGTPGNDKHAGTPGNDIMCGFGGNDRIFGEGGHDCIDGGSGNDRLFGGSGNDILLGRSGDDHLRGEAGHDLLNGNRDNDVIHGGEGDDILQGESGNDTLRGDAGEDSLSGGSGDDNLRGGSNDDIIEGDTGNDSLRGNDGNDILRGGTGDDIVDGDDGNDNLSGNSGNDIVKGDAGNDRMFGNSGNDMMRGGAGADVLFGDAGDDDLNGGGDSDILSGGNGNDILRGGSGNDSLNGLRGIDVCDGGSGVDSANSTCEEIIRVP</sequence>
<dbReference type="InterPro" id="IPR001343">
    <property type="entry name" value="Hemolysn_Ca-bd"/>
</dbReference>
<feature type="region of interest" description="Disordered" evidence="2">
    <location>
        <begin position="486"/>
        <end position="607"/>
    </location>
</feature>
<proteinExistence type="predicted"/>
<dbReference type="EMBL" id="AZHW01001180">
    <property type="protein sequence ID" value="ETW93745.1"/>
    <property type="molecule type" value="Genomic_DNA"/>
</dbReference>
<dbReference type="SUPFAM" id="SSF51120">
    <property type="entry name" value="beta-Roll"/>
    <property type="match status" value="2"/>
</dbReference>
<dbReference type="AlphaFoldDB" id="W4L7U3"/>
<evidence type="ECO:0000256" key="1">
    <source>
        <dbReference type="ARBA" id="ARBA00022729"/>
    </source>
</evidence>
<evidence type="ECO:0008006" key="5">
    <source>
        <dbReference type="Google" id="ProtNLM"/>
    </source>
</evidence>
<protein>
    <recommendedName>
        <fullName evidence="5">Calcium-binding protein</fullName>
    </recommendedName>
</protein>
<evidence type="ECO:0000256" key="2">
    <source>
        <dbReference type="SAM" id="MobiDB-lite"/>
    </source>
</evidence>
<organism evidence="3 4">
    <name type="scientific">Entotheonella factor</name>
    <dbReference type="NCBI Taxonomy" id="1429438"/>
    <lineage>
        <taxon>Bacteria</taxon>
        <taxon>Pseudomonadati</taxon>
        <taxon>Nitrospinota/Tectimicrobiota group</taxon>
        <taxon>Candidatus Tectimicrobiota</taxon>
        <taxon>Candidatus Entotheonellia</taxon>
        <taxon>Candidatus Entotheonellales</taxon>
        <taxon>Candidatus Entotheonellaceae</taxon>
        <taxon>Candidatus Entotheonella</taxon>
    </lineage>
</organism>
<dbReference type="Proteomes" id="UP000019141">
    <property type="component" value="Unassembled WGS sequence"/>
</dbReference>
<feature type="compositionally biased region" description="Low complexity" evidence="2">
    <location>
        <begin position="580"/>
        <end position="589"/>
    </location>
</feature>
<dbReference type="PRINTS" id="PR00313">
    <property type="entry name" value="CABNDNGRPT"/>
</dbReference>
<accession>W4L7U3</accession>
<dbReference type="SUPFAM" id="SSF69318">
    <property type="entry name" value="Integrin alpha N-terminal domain"/>
    <property type="match status" value="1"/>
</dbReference>
<dbReference type="PROSITE" id="PS00330">
    <property type="entry name" value="HEMOLYSIN_CALCIUM"/>
    <property type="match status" value="3"/>
</dbReference>
<evidence type="ECO:0000313" key="3">
    <source>
        <dbReference type="EMBL" id="ETW93745.1"/>
    </source>
</evidence>
<dbReference type="PANTHER" id="PTHR36220:SF1">
    <property type="entry name" value="GAMMA TUBULIN COMPLEX COMPONENT C-TERMINAL DOMAIN-CONTAINING PROTEIN"/>
    <property type="match status" value="1"/>
</dbReference>
<dbReference type="HOGENOM" id="CLU_012554_0_0_7"/>
<dbReference type="PANTHER" id="PTHR36220">
    <property type="entry name" value="UNNAMED PRODUCT"/>
    <property type="match status" value="1"/>
</dbReference>
<keyword evidence="4" id="KW-1185">Reference proteome</keyword>
<dbReference type="Gene3D" id="2.150.10.10">
    <property type="entry name" value="Serralysin-like metalloprotease, C-terminal"/>
    <property type="match status" value="5"/>
</dbReference>
<reference evidence="3 4" key="1">
    <citation type="journal article" date="2014" name="Nature">
        <title>An environmental bacterial taxon with a large and distinct metabolic repertoire.</title>
        <authorList>
            <person name="Wilson M.C."/>
            <person name="Mori T."/>
            <person name="Ruckert C."/>
            <person name="Uria A.R."/>
            <person name="Helf M.J."/>
            <person name="Takada K."/>
            <person name="Gernert C."/>
            <person name="Steffens U.A."/>
            <person name="Heycke N."/>
            <person name="Schmitt S."/>
            <person name="Rinke C."/>
            <person name="Helfrich E.J."/>
            <person name="Brachmann A.O."/>
            <person name="Gurgui C."/>
            <person name="Wakimoto T."/>
            <person name="Kracht M."/>
            <person name="Crusemann M."/>
            <person name="Hentschel U."/>
            <person name="Abe I."/>
            <person name="Matsunaga S."/>
            <person name="Kalinowski J."/>
            <person name="Takeyama H."/>
            <person name="Piel J."/>
        </authorList>
    </citation>
    <scope>NUCLEOTIDE SEQUENCE [LARGE SCALE GENOMIC DNA]</scope>
    <source>
        <strain evidence="4">TSY1</strain>
    </source>
</reference>
<gene>
    <name evidence="3" type="ORF">ETSY1_37905</name>
</gene>
<dbReference type="GO" id="GO:0005509">
    <property type="term" value="F:calcium ion binding"/>
    <property type="evidence" value="ECO:0007669"/>
    <property type="project" value="InterPro"/>
</dbReference>
<dbReference type="Gene3D" id="2.130.10.130">
    <property type="entry name" value="Integrin alpha, N-terminal"/>
    <property type="match status" value="2"/>
</dbReference>
<dbReference type="InterPro" id="IPR028994">
    <property type="entry name" value="Integrin_alpha_N"/>
</dbReference>
<comment type="caution">
    <text evidence="3">The sequence shown here is derived from an EMBL/GenBank/DDBJ whole genome shotgun (WGS) entry which is preliminary data.</text>
</comment>
<dbReference type="Pfam" id="PF14312">
    <property type="entry name" value="FG-GAP_2"/>
    <property type="match status" value="7"/>
</dbReference>
<dbReference type="InterPro" id="IPR018511">
    <property type="entry name" value="Hemolysin-typ_Ca-bd_CS"/>
</dbReference>
<keyword evidence="1" id="KW-0732">Signal</keyword>
<name>W4L7U3_ENTF1</name>
<feature type="compositionally biased region" description="Basic and acidic residues" evidence="2">
    <location>
        <begin position="496"/>
        <end position="505"/>
    </location>
</feature>
<dbReference type="InterPro" id="IPR013517">
    <property type="entry name" value="FG-GAP"/>
</dbReference>
<dbReference type="PATRIC" id="fig|1429438.4.peg.7114"/>